<evidence type="ECO:0000313" key="3">
    <source>
        <dbReference type="Proteomes" id="UP001556367"/>
    </source>
</evidence>
<sequence>MSRTPDAGFIHAFVALQGSAAIALCILLVTASVSRRITRDATWYNFCISWIISCLSYLLLSLAGQQFSSTPIHAVCLTQASLIYAAPPLTACTTLALVIQLWSNVQSISLVPTSPQSKKRGLMSWILLLVPYAVFLVVFIGGLLVGIQHPDSVIMSPTSGMYCGISIKLPGWVSAILVATFMLATIVLEFLVVVTFYRNWRALRDLDARVKNSLTLAIRIATFTLFSLMSVVVAPVYLAAVMAPVPNIIISLTPLTAVLVFGTQTDLLYVWMFWRKPPSEADVPEDFAAILQRDSVIIV</sequence>
<evidence type="ECO:0000256" key="1">
    <source>
        <dbReference type="SAM" id="Phobius"/>
    </source>
</evidence>
<protein>
    <recommendedName>
        <fullName evidence="4">G-protein coupled receptors family 1 profile domain-containing protein</fullName>
    </recommendedName>
</protein>
<reference evidence="3" key="1">
    <citation type="submission" date="2024-06" db="EMBL/GenBank/DDBJ databases">
        <title>Multi-omics analyses provide insights into the biosynthesis of the anticancer antibiotic pleurotin in Hohenbuehelia grisea.</title>
        <authorList>
            <person name="Weaver J.A."/>
            <person name="Alberti F."/>
        </authorList>
    </citation>
    <scope>NUCLEOTIDE SEQUENCE [LARGE SCALE GENOMIC DNA]</scope>
    <source>
        <strain evidence="3">T-177</strain>
    </source>
</reference>
<dbReference type="Proteomes" id="UP001556367">
    <property type="component" value="Unassembled WGS sequence"/>
</dbReference>
<keyword evidence="1" id="KW-1133">Transmembrane helix</keyword>
<feature type="transmembrane region" description="Helical" evidence="1">
    <location>
        <begin position="12"/>
        <end position="31"/>
    </location>
</feature>
<proteinExistence type="predicted"/>
<dbReference type="EMBL" id="JASNQZ010000011">
    <property type="protein sequence ID" value="KAL0950948.1"/>
    <property type="molecule type" value="Genomic_DNA"/>
</dbReference>
<gene>
    <name evidence="2" type="ORF">HGRIS_007700</name>
</gene>
<feature type="transmembrane region" description="Helical" evidence="1">
    <location>
        <begin position="218"/>
        <end position="242"/>
    </location>
</feature>
<feature type="transmembrane region" description="Helical" evidence="1">
    <location>
        <begin position="169"/>
        <end position="197"/>
    </location>
</feature>
<comment type="caution">
    <text evidence="2">The sequence shown here is derived from an EMBL/GenBank/DDBJ whole genome shotgun (WGS) entry which is preliminary data.</text>
</comment>
<name>A0ABR3J614_9AGAR</name>
<feature type="transmembrane region" description="Helical" evidence="1">
    <location>
        <begin position="82"/>
        <end position="102"/>
    </location>
</feature>
<evidence type="ECO:0008006" key="4">
    <source>
        <dbReference type="Google" id="ProtNLM"/>
    </source>
</evidence>
<keyword evidence="3" id="KW-1185">Reference proteome</keyword>
<accession>A0ABR3J614</accession>
<feature type="transmembrane region" description="Helical" evidence="1">
    <location>
        <begin position="122"/>
        <end position="149"/>
    </location>
</feature>
<organism evidence="2 3">
    <name type="scientific">Hohenbuehelia grisea</name>
    <dbReference type="NCBI Taxonomy" id="104357"/>
    <lineage>
        <taxon>Eukaryota</taxon>
        <taxon>Fungi</taxon>
        <taxon>Dikarya</taxon>
        <taxon>Basidiomycota</taxon>
        <taxon>Agaricomycotina</taxon>
        <taxon>Agaricomycetes</taxon>
        <taxon>Agaricomycetidae</taxon>
        <taxon>Agaricales</taxon>
        <taxon>Pleurotineae</taxon>
        <taxon>Pleurotaceae</taxon>
        <taxon>Hohenbuehelia</taxon>
    </lineage>
</organism>
<feature type="transmembrane region" description="Helical" evidence="1">
    <location>
        <begin position="43"/>
        <end position="62"/>
    </location>
</feature>
<keyword evidence="1" id="KW-0472">Membrane</keyword>
<feature type="transmembrane region" description="Helical" evidence="1">
    <location>
        <begin position="248"/>
        <end position="271"/>
    </location>
</feature>
<keyword evidence="1" id="KW-0812">Transmembrane</keyword>
<evidence type="ECO:0000313" key="2">
    <source>
        <dbReference type="EMBL" id="KAL0950948.1"/>
    </source>
</evidence>